<name>A0ABU4W8E1_9HYPH</name>
<dbReference type="InterPro" id="IPR036691">
    <property type="entry name" value="Endo/exonu/phosph_ase_sf"/>
</dbReference>
<dbReference type="SUPFAM" id="SSF56219">
    <property type="entry name" value="DNase I-like"/>
    <property type="match status" value="1"/>
</dbReference>
<feature type="non-terminal residue" evidence="1">
    <location>
        <position position="1"/>
    </location>
</feature>
<keyword evidence="2" id="KW-1185">Reference proteome</keyword>
<reference evidence="1" key="1">
    <citation type="journal article" date="2023" name="Phytobiomes J">
        <title>Deciphering the key players within the bacterial microbiota associated with aerial crown gall tumors on rhododendron: Insights into the gallobiome.</title>
        <authorList>
            <person name="Kuzmanovic N."/>
            <person name="Nesme J."/>
            <person name="Wolf J."/>
            <person name="Neumann-Schaal M."/>
            <person name="Petersen J."/>
            <person name="Fernandez-Gnecco G."/>
            <person name="Sproeer C."/>
            <person name="Bunk B."/>
            <person name="Overmann J."/>
            <person name="Sorensen S.J."/>
            <person name="Idczak E."/>
            <person name="Smalla K."/>
        </authorList>
    </citation>
    <scope>NUCLEOTIDE SEQUENCE [LARGE SCALE GENOMIC DNA]</scope>
    <source>
        <strain evidence="1">Rho-14.1</strain>
    </source>
</reference>
<proteinExistence type="predicted"/>
<evidence type="ECO:0000313" key="1">
    <source>
        <dbReference type="EMBL" id="MDX8333133.1"/>
    </source>
</evidence>
<accession>A0ABU4W8E1</accession>
<protein>
    <submittedName>
        <fullName evidence="1">Exodeoxyribonuclease III</fullName>
    </submittedName>
</protein>
<dbReference type="Proteomes" id="UP001277561">
    <property type="component" value="Unassembled WGS sequence"/>
</dbReference>
<evidence type="ECO:0000313" key="2">
    <source>
        <dbReference type="Proteomes" id="UP001277561"/>
    </source>
</evidence>
<comment type="caution">
    <text evidence="1">The sequence shown here is derived from an EMBL/GenBank/DDBJ whole genome shotgun (WGS) entry which is preliminary data.</text>
</comment>
<organism evidence="1 2">
    <name type="scientific">Agrobacterium rosae</name>
    <dbReference type="NCBI Taxonomy" id="1972867"/>
    <lineage>
        <taxon>Bacteria</taxon>
        <taxon>Pseudomonadati</taxon>
        <taxon>Pseudomonadota</taxon>
        <taxon>Alphaproteobacteria</taxon>
        <taxon>Hyphomicrobiales</taxon>
        <taxon>Rhizobiaceae</taxon>
        <taxon>Rhizobium/Agrobacterium group</taxon>
        <taxon>Agrobacterium</taxon>
    </lineage>
</organism>
<sequence length="50" mass="5917">IDHFLLSPDLVEKLVKAEVDKHVRSWEHTSDHAPVWIELAEKTAKQRREK</sequence>
<dbReference type="EMBL" id="JAVRAD010000086">
    <property type="protein sequence ID" value="MDX8333133.1"/>
    <property type="molecule type" value="Genomic_DNA"/>
</dbReference>
<dbReference type="Gene3D" id="3.60.10.10">
    <property type="entry name" value="Endonuclease/exonuclease/phosphatase"/>
    <property type="match status" value="1"/>
</dbReference>
<gene>
    <name evidence="1" type="ORF">RMS29_28570</name>
</gene>